<evidence type="ECO:0000313" key="2">
    <source>
        <dbReference type="EMBL" id="AWY41649.1"/>
    </source>
</evidence>
<organism evidence="2 3">
    <name type="scientific">Pseudomonas putida</name>
    <name type="common">Arthrobacter siderocapsulatus</name>
    <dbReference type="NCBI Taxonomy" id="303"/>
    <lineage>
        <taxon>Bacteria</taxon>
        <taxon>Pseudomonadati</taxon>
        <taxon>Pseudomonadota</taxon>
        <taxon>Gammaproteobacteria</taxon>
        <taxon>Pseudomonadales</taxon>
        <taxon>Pseudomonadaceae</taxon>
        <taxon>Pseudomonas</taxon>
    </lineage>
</organism>
<accession>A0A2Z4RL30</accession>
<evidence type="ECO:0000313" key="3">
    <source>
        <dbReference type="Proteomes" id="UP000250299"/>
    </source>
</evidence>
<proteinExistence type="predicted"/>
<dbReference type="Proteomes" id="UP000250299">
    <property type="component" value="Chromosome"/>
</dbReference>
<dbReference type="AlphaFoldDB" id="A0A2Z4RL30"/>
<dbReference type="OrthoDB" id="7030796at2"/>
<sequence length="86" mass="9161">MYQSDGHSPVVSGREVAERRPGKAKTGEKAELALANEHFEAVFNAAWSSAGTSRSETKVRCVLPDVRLAVRHSSTAGKRSSPPASP</sequence>
<evidence type="ECO:0000256" key="1">
    <source>
        <dbReference type="SAM" id="MobiDB-lite"/>
    </source>
</evidence>
<reference evidence="2 3" key="1">
    <citation type="submission" date="2018-05" db="EMBL/GenBank/DDBJ databases">
        <title>Whole genome sequence of Pseudomonas putida JBC17.</title>
        <authorList>
            <person name="Lee Y.H."/>
            <person name="David K."/>
        </authorList>
    </citation>
    <scope>NUCLEOTIDE SEQUENCE [LARGE SCALE GENOMIC DNA]</scope>
    <source>
        <strain evidence="2 3">JBC17</strain>
    </source>
</reference>
<dbReference type="EMBL" id="CP029693">
    <property type="protein sequence ID" value="AWY41649.1"/>
    <property type="molecule type" value="Genomic_DNA"/>
</dbReference>
<name>A0A2Z4RL30_PSEPU</name>
<protein>
    <submittedName>
        <fullName evidence="2">Uncharacterized protein</fullName>
    </submittedName>
</protein>
<feature type="region of interest" description="Disordered" evidence="1">
    <location>
        <begin position="1"/>
        <end position="28"/>
    </location>
</feature>
<gene>
    <name evidence="2" type="ORF">DKY63_17835</name>
</gene>
<feature type="compositionally biased region" description="Basic and acidic residues" evidence="1">
    <location>
        <begin position="15"/>
        <end position="28"/>
    </location>
</feature>